<gene>
    <name evidence="1" type="ORF">S01H4_28282</name>
</gene>
<sequence length="160" mass="18535">DTTISAYALKNNYQNSPFTEATYVFTAAGAPLPDISIYEYENEIIEYPEEDSPAWIVQKILELGIQDKVDQALTYFSSEYLYNYTAISSFKRYNWITFVKRVDKYILDQAKTSFKITRTDLDQSGNQSLKYFIYMENEMPKPITLERQADGTFLITGFGL</sequence>
<evidence type="ECO:0000313" key="1">
    <source>
        <dbReference type="EMBL" id="GAG83927.1"/>
    </source>
</evidence>
<protein>
    <submittedName>
        <fullName evidence="1">Uncharacterized protein</fullName>
    </submittedName>
</protein>
<name>X1BRZ4_9ZZZZ</name>
<feature type="non-terminal residue" evidence="1">
    <location>
        <position position="1"/>
    </location>
</feature>
<dbReference type="EMBL" id="BART01014023">
    <property type="protein sequence ID" value="GAG83927.1"/>
    <property type="molecule type" value="Genomic_DNA"/>
</dbReference>
<organism evidence="1">
    <name type="scientific">marine sediment metagenome</name>
    <dbReference type="NCBI Taxonomy" id="412755"/>
    <lineage>
        <taxon>unclassified sequences</taxon>
        <taxon>metagenomes</taxon>
        <taxon>ecological metagenomes</taxon>
    </lineage>
</organism>
<accession>X1BRZ4</accession>
<proteinExistence type="predicted"/>
<comment type="caution">
    <text evidence="1">The sequence shown here is derived from an EMBL/GenBank/DDBJ whole genome shotgun (WGS) entry which is preliminary data.</text>
</comment>
<dbReference type="AlphaFoldDB" id="X1BRZ4"/>
<reference evidence="1" key="1">
    <citation type="journal article" date="2014" name="Front. Microbiol.">
        <title>High frequency of phylogenetically diverse reductive dehalogenase-homologous genes in deep subseafloor sedimentary metagenomes.</title>
        <authorList>
            <person name="Kawai M."/>
            <person name="Futagami T."/>
            <person name="Toyoda A."/>
            <person name="Takaki Y."/>
            <person name="Nishi S."/>
            <person name="Hori S."/>
            <person name="Arai W."/>
            <person name="Tsubouchi T."/>
            <person name="Morono Y."/>
            <person name="Uchiyama I."/>
            <person name="Ito T."/>
            <person name="Fujiyama A."/>
            <person name="Inagaki F."/>
            <person name="Takami H."/>
        </authorList>
    </citation>
    <scope>NUCLEOTIDE SEQUENCE</scope>
    <source>
        <strain evidence="1">Expedition CK06-06</strain>
    </source>
</reference>